<reference evidence="9" key="1">
    <citation type="submission" date="2021-01" db="EMBL/GenBank/DDBJ databases">
        <authorList>
            <person name="Corre E."/>
            <person name="Pelletier E."/>
            <person name="Niang G."/>
            <person name="Scheremetjew M."/>
            <person name="Finn R."/>
            <person name="Kale V."/>
            <person name="Holt S."/>
            <person name="Cochrane G."/>
            <person name="Meng A."/>
            <person name="Brown T."/>
            <person name="Cohen L."/>
        </authorList>
    </citation>
    <scope>NUCLEOTIDE SEQUENCE</scope>
    <source>
        <strain evidence="9">Isolate 1302-5</strain>
    </source>
</reference>
<dbReference type="GO" id="GO:0004722">
    <property type="term" value="F:protein serine/threonine phosphatase activity"/>
    <property type="evidence" value="ECO:0007669"/>
    <property type="project" value="UniProtKB-EC"/>
</dbReference>
<protein>
    <recommendedName>
        <fullName evidence="10">Protein-serine/threonine phosphatase</fullName>
    </recommendedName>
</protein>
<dbReference type="CDD" id="cd14498">
    <property type="entry name" value="DSP"/>
    <property type="match status" value="1"/>
</dbReference>
<evidence type="ECO:0000256" key="6">
    <source>
        <dbReference type="SAM" id="MobiDB-lite"/>
    </source>
</evidence>
<evidence type="ECO:0000256" key="5">
    <source>
        <dbReference type="ARBA" id="ARBA00048336"/>
    </source>
</evidence>
<dbReference type="SMART" id="SM00195">
    <property type="entry name" value="DSPc"/>
    <property type="match status" value="1"/>
</dbReference>
<evidence type="ECO:0000256" key="4">
    <source>
        <dbReference type="ARBA" id="ARBA00047761"/>
    </source>
</evidence>
<dbReference type="PROSITE" id="PS00383">
    <property type="entry name" value="TYR_PHOSPHATASE_1"/>
    <property type="match status" value="1"/>
</dbReference>
<dbReference type="EMBL" id="HBKQ01018493">
    <property type="protein sequence ID" value="CAE2232582.1"/>
    <property type="molecule type" value="Transcribed_RNA"/>
</dbReference>
<feature type="domain" description="Tyrosine specific protein phosphatases" evidence="8">
    <location>
        <begin position="108"/>
        <end position="170"/>
    </location>
</feature>
<dbReference type="InterPro" id="IPR016130">
    <property type="entry name" value="Tyr_Pase_AS"/>
</dbReference>
<comment type="catalytic activity">
    <reaction evidence="5">
        <text>O-phospho-L-threonyl-[protein] + H2O = L-threonyl-[protein] + phosphate</text>
        <dbReference type="Rhea" id="RHEA:47004"/>
        <dbReference type="Rhea" id="RHEA-COMP:11060"/>
        <dbReference type="Rhea" id="RHEA-COMP:11605"/>
        <dbReference type="ChEBI" id="CHEBI:15377"/>
        <dbReference type="ChEBI" id="CHEBI:30013"/>
        <dbReference type="ChEBI" id="CHEBI:43474"/>
        <dbReference type="ChEBI" id="CHEBI:61977"/>
        <dbReference type="EC" id="3.1.3.16"/>
    </reaction>
</comment>
<dbReference type="GO" id="GO:0004725">
    <property type="term" value="F:protein tyrosine phosphatase activity"/>
    <property type="evidence" value="ECO:0007669"/>
    <property type="project" value="TreeGrafter"/>
</dbReference>
<dbReference type="GO" id="GO:0005829">
    <property type="term" value="C:cytosol"/>
    <property type="evidence" value="ECO:0007669"/>
    <property type="project" value="TreeGrafter"/>
</dbReference>
<evidence type="ECO:0008006" key="10">
    <source>
        <dbReference type="Google" id="ProtNLM"/>
    </source>
</evidence>
<dbReference type="InterPro" id="IPR000387">
    <property type="entry name" value="Tyr_Pase_dom"/>
</dbReference>
<dbReference type="InterPro" id="IPR029021">
    <property type="entry name" value="Prot-tyrosine_phosphatase-like"/>
</dbReference>
<evidence type="ECO:0000259" key="7">
    <source>
        <dbReference type="PROSITE" id="PS50054"/>
    </source>
</evidence>
<organism evidence="9">
    <name type="scientific">Odontella aurita</name>
    <dbReference type="NCBI Taxonomy" id="265563"/>
    <lineage>
        <taxon>Eukaryota</taxon>
        <taxon>Sar</taxon>
        <taxon>Stramenopiles</taxon>
        <taxon>Ochrophyta</taxon>
        <taxon>Bacillariophyta</taxon>
        <taxon>Mediophyceae</taxon>
        <taxon>Biddulphiophycidae</taxon>
        <taxon>Eupodiscales</taxon>
        <taxon>Odontellaceae</taxon>
        <taxon>Odontella</taxon>
    </lineage>
</organism>
<keyword evidence="3" id="KW-0904">Protein phosphatase</keyword>
<sequence length="212" mass="23611">MADKKIVTPPWAWMKCCRDIVAGHSASSEPMPAELLPWLLFSDEMNVRSGTKLREAGITHVLSVAGMPSFQMEKLTTEFQSSGIEHGYVRGEDEEDYDMIGRHWRDCHTFLKDARDRGGKVVVHCVAGMNRSALIACAAHMVLERTPVLEVVRNCVIKRGKALQNKSFQVQLCLLAAEENLLGDRPAGYDDTPLKKDPPRPPPSAALRRLFG</sequence>
<evidence type="ECO:0000259" key="8">
    <source>
        <dbReference type="PROSITE" id="PS50056"/>
    </source>
</evidence>
<name>A0A7S4IL86_9STRA</name>
<dbReference type="PROSITE" id="PS50054">
    <property type="entry name" value="TYR_PHOSPHATASE_DUAL"/>
    <property type="match status" value="1"/>
</dbReference>
<dbReference type="PANTHER" id="PTHR45948">
    <property type="entry name" value="DUAL SPECIFICITY PROTEIN PHOSPHATASE DDB_G0269404-RELATED"/>
    <property type="match status" value="1"/>
</dbReference>
<dbReference type="Pfam" id="PF00782">
    <property type="entry name" value="DSPc"/>
    <property type="match status" value="1"/>
</dbReference>
<dbReference type="InterPro" id="IPR000340">
    <property type="entry name" value="Dual-sp_phosphatase_cat-dom"/>
</dbReference>
<evidence type="ECO:0000256" key="2">
    <source>
        <dbReference type="ARBA" id="ARBA00022801"/>
    </source>
</evidence>
<evidence type="ECO:0000256" key="1">
    <source>
        <dbReference type="ARBA" id="ARBA00008601"/>
    </source>
</evidence>
<feature type="region of interest" description="Disordered" evidence="6">
    <location>
        <begin position="186"/>
        <end position="212"/>
    </location>
</feature>
<dbReference type="SUPFAM" id="SSF52799">
    <property type="entry name" value="(Phosphotyrosine protein) phosphatases II"/>
    <property type="match status" value="1"/>
</dbReference>
<dbReference type="InterPro" id="IPR020422">
    <property type="entry name" value="TYR_PHOSPHATASE_DUAL_dom"/>
</dbReference>
<evidence type="ECO:0000313" key="9">
    <source>
        <dbReference type="EMBL" id="CAE2232582.1"/>
    </source>
</evidence>
<proteinExistence type="inferred from homology"/>
<comment type="similarity">
    <text evidence="1">Belongs to the protein-tyrosine phosphatase family. Non-receptor class dual specificity subfamily.</text>
</comment>
<gene>
    <name evidence="9" type="ORF">OAUR00152_LOCUS12524</name>
</gene>
<dbReference type="Gene3D" id="3.90.190.10">
    <property type="entry name" value="Protein tyrosine phosphatase superfamily"/>
    <property type="match status" value="1"/>
</dbReference>
<dbReference type="GO" id="GO:0007165">
    <property type="term" value="P:signal transduction"/>
    <property type="evidence" value="ECO:0007669"/>
    <property type="project" value="TreeGrafter"/>
</dbReference>
<dbReference type="PANTHER" id="PTHR45948:SF2">
    <property type="entry name" value="DUAL SPECIFICITY PROTEIN PHOSPHATASE"/>
    <property type="match status" value="1"/>
</dbReference>
<dbReference type="AlphaFoldDB" id="A0A7S4IL86"/>
<accession>A0A7S4IL86</accession>
<dbReference type="PROSITE" id="PS50056">
    <property type="entry name" value="TYR_PHOSPHATASE_2"/>
    <property type="match status" value="1"/>
</dbReference>
<keyword evidence="2" id="KW-0378">Hydrolase</keyword>
<evidence type="ECO:0000256" key="3">
    <source>
        <dbReference type="ARBA" id="ARBA00022912"/>
    </source>
</evidence>
<feature type="domain" description="Tyrosine-protein phosphatase" evidence="7">
    <location>
        <begin position="31"/>
        <end position="181"/>
    </location>
</feature>
<comment type="catalytic activity">
    <reaction evidence="4">
        <text>O-phospho-L-seryl-[protein] + H2O = L-seryl-[protein] + phosphate</text>
        <dbReference type="Rhea" id="RHEA:20629"/>
        <dbReference type="Rhea" id="RHEA-COMP:9863"/>
        <dbReference type="Rhea" id="RHEA-COMP:11604"/>
        <dbReference type="ChEBI" id="CHEBI:15377"/>
        <dbReference type="ChEBI" id="CHEBI:29999"/>
        <dbReference type="ChEBI" id="CHEBI:43474"/>
        <dbReference type="ChEBI" id="CHEBI:83421"/>
        <dbReference type="EC" id="3.1.3.16"/>
    </reaction>
</comment>